<dbReference type="STRING" id="1121298.SAMN05444401_3297"/>
<dbReference type="InterPro" id="IPR021239">
    <property type="entry name" value="DUF2625"/>
</dbReference>
<evidence type="ECO:0008006" key="3">
    <source>
        <dbReference type="Google" id="ProtNLM"/>
    </source>
</evidence>
<sequence>MSNIDNNLWQEINNMFISSNRQLVLNSDELEDGIKSLDALQITSKSALGSIILNTSGIVIDNWIRILGHDSNINRGILSYNSIGENGVATQIDKMLIVADDVVGGLFALNAGKFSEGIGEVWYFAPDTLEWESLEMKYSEFIAWIAQGNIDEFYSTMRWSTWKEDCKNVKFNEAILIYPFLWSNEIQLEKADKKIVPAEELLKINQEYSKKFNLS</sequence>
<name>A0A1M6KBA4_9CLOT</name>
<evidence type="ECO:0000313" key="1">
    <source>
        <dbReference type="EMBL" id="SHJ56258.1"/>
    </source>
</evidence>
<evidence type="ECO:0000313" key="2">
    <source>
        <dbReference type="Proteomes" id="UP000184080"/>
    </source>
</evidence>
<dbReference type="AlphaFoldDB" id="A0A1M6KBA4"/>
<accession>A0A1M6KBA4</accession>
<dbReference type="Proteomes" id="UP000184080">
    <property type="component" value="Unassembled WGS sequence"/>
</dbReference>
<keyword evidence="2" id="KW-1185">Reference proteome</keyword>
<gene>
    <name evidence="1" type="ORF">SAMN05444401_3297</name>
</gene>
<organism evidence="1 2">
    <name type="scientific">Clostridium amylolyticum</name>
    <dbReference type="NCBI Taxonomy" id="1121298"/>
    <lineage>
        <taxon>Bacteria</taxon>
        <taxon>Bacillati</taxon>
        <taxon>Bacillota</taxon>
        <taxon>Clostridia</taxon>
        <taxon>Eubacteriales</taxon>
        <taxon>Clostridiaceae</taxon>
        <taxon>Clostridium</taxon>
    </lineage>
</organism>
<dbReference type="RefSeq" id="WP_073009172.1">
    <property type="nucleotide sequence ID" value="NZ_FQZO01000006.1"/>
</dbReference>
<proteinExistence type="predicted"/>
<dbReference type="Pfam" id="PF10946">
    <property type="entry name" value="DUF2625"/>
    <property type="match status" value="1"/>
</dbReference>
<protein>
    <recommendedName>
        <fullName evidence="3">DUF2625 domain-containing protein</fullName>
    </recommendedName>
</protein>
<reference evidence="1 2" key="1">
    <citation type="submission" date="2016-11" db="EMBL/GenBank/DDBJ databases">
        <authorList>
            <person name="Jaros S."/>
            <person name="Januszkiewicz K."/>
            <person name="Wedrychowicz H."/>
        </authorList>
    </citation>
    <scope>NUCLEOTIDE SEQUENCE [LARGE SCALE GENOMIC DNA]</scope>
    <source>
        <strain evidence="1 2">DSM 21864</strain>
    </source>
</reference>
<dbReference type="EMBL" id="FQZO01000006">
    <property type="protein sequence ID" value="SHJ56258.1"/>
    <property type="molecule type" value="Genomic_DNA"/>
</dbReference>
<dbReference type="OrthoDB" id="1550811at2"/>